<proteinExistence type="inferred from homology"/>
<name>A0ABD1TG06_9LAMI</name>
<evidence type="ECO:0000313" key="11">
    <source>
        <dbReference type="Proteomes" id="UP001604336"/>
    </source>
</evidence>
<feature type="compositionally biased region" description="Polar residues" evidence="9">
    <location>
        <begin position="294"/>
        <end position="305"/>
    </location>
</feature>
<feature type="compositionally biased region" description="Basic and acidic residues" evidence="9">
    <location>
        <begin position="206"/>
        <end position="220"/>
    </location>
</feature>
<keyword evidence="11" id="KW-1185">Reference proteome</keyword>
<evidence type="ECO:0000256" key="4">
    <source>
        <dbReference type="ARBA" id="ARBA00023159"/>
    </source>
</evidence>
<reference evidence="11" key="1">
    <citation type="submission" date="2024-07" db="EMBL/GenBank/DDBJ databases">
        <title>Two chromosome-level genome assemblies of Korean endemic species Abeliophyllum distichum and Forsythia ovata (Oleaceae).</title>
        <authorList>
            <person name="Jang H."/>
        </authorList>
    </citation>
    <scope>NUCLEOTIDE SEQUENCE [LARGE SCALE GENOMIC DNA]</scope>
</reference>
<evidence type="ECO:0000313" key="10">
    <source>
        <dbReference type="EMBL" id="KAL2511660.1"/>
    </source>
</evidence>
<evidence type="ECO:0000256" key="2">
    <source>
        <dbReference type="ARBA" id="ARBA00023015"/>
    </source>
</evidence>
<feature type="region of interest" description="Disordered" evidence="9">
    <location>
        <begin position="280"/>
        <end position="305"/>
    </location>
</feature>
<keyword evidence="3 8" id="KW-0238">DNA-binding</keyword>
<dbReference type="PANTHER" id="PTHR12632">
    <property type="entry name" value="TRANSCRIPTION FACTOR NF-Y ALPHA-RELATED"/>
    <property type="match status" value="1"/>
</dbReference>
<dbReference type="Pfam" id="PF02045">
    <property type="entry name" value="CBFB_NFYA"/>
    <property type="match status" value="1"/>
</dbReference>
<evidence type="ECO:0000256" key="1">
    <source>
        <dbReference type="ARBA" id="ARBA00004123"/>
    </source>
</evidence>
<evidence type="ECO:0000256" key="5">
    <source>
        <dbReference type="ARBA" id="ARBA00023163"/>
    </source>
</evidence>
<feature type="region of interest" description="Disordered" evidence="9">
    <location>
        <begin position="36"/>
        <end position="88"/>
    </location>
</feature>
<feature type="region of interest" description="Disordered" evidence="9">
    <location>
        <begin position="181"/>
        <end position="247"/>
    </location>
</feature>
<feature type="compositionally biased region" description="Polar residues" evidence="9">
    <location>
        <begin position="36"/>
        <end position="58"/>
    </location>
</feature>
<gene>
    <name evidence="10" type="ORF">Adt_17260</name>
</gene>
<dbReference type="InterPro" id="IPR018362">
    <property type="entry name" value="CCAAT-binding_factor_CS"/>
</dbReference>
<comment type="caution">
    <text evidence="10">The sequence shown here is derived from an EMBL/GenBank/DDBJ whole genome shotgun (WGS) entry which is preliminary data.</text>
</comment>
<dbReference type="AlphaFoldDB" id="A0ABD1TG06"/>
<evidence type="ECO:0000256" key="6">
    <source>
        <dbReference type="ARBA" id="ARBA00023242"/>
    </source>
</evidence>
<dbReference type="PROSITE" id="PS51152">
    <property type="entry name" value="NFYA_HAP2_2"/>
    <property type="match status" value="1"/>
</dbReference>
<dbReference type="InterPro" id="IPR001289">
    <property type="entry name" value="NFYA"/>
</dbReference>
<accession>A0ABD1TG06</accession>
<feature type="compositionally biased region" description="Polar residues" evidence="9">
    <location>
        <begin position="227"/>
        <end position="239"/>
    </location>
</feature>
<comment type="function">
    <text evidence="8">Component of the sequence-specific heterotrimeric transcription factor (NF-Y) which specifically recognizes a 5'-CCAAT-3' box motif found in the promoters of its target genes.</text>
</comment>
<keyword evidence="2 8" id="KW-0805">Transcription regulation</keyword>
<organism evidence="10 11">
    <name type="scientific">Abeliophyllum distichum</name>
    <dbReference type="NCBI Taxonomy" id="126358"/>
    <lineage>
        <taxon>Eukaryota</taxon>
        <taxon>Viridiplantae</taxon>
        <taxon>Streptophyta</taxon>
        <taxon>Embryophyta</taxon>
        <taxon>Tracheophyta</taxon>
        <taxon>Spermatophyta</taxon>
        <taxon>Magnoliopsida</taxon>
        <taxon>eudicotyledons</taxon>
        <taxon>Gunneridae</taxon>
        <taxon>Pentapetalae</taxon>
        <taxon>asterids</taxon>
        <taxon>lamiids</taxon>
        <taxon>Lamiales</taxon>
        <taxon>Oleaceae</taxon>
        <taxon>Forsythieae</taxon>
        <taxon>Abeliophyllum</taxon>
    </lineage>
</organism>
<dbReference type="Gene3D" id="6.10.250.2430">
    <property type="match status" value="1"/>
</dbReference>
<protein>
    <recommendedName>
        <fullName evidence="8">Nuclear transcription factor Y subunit</fullName>
    </recommendedName>
</protein>
<dbReference type="PROSITE" id="PS00686">
    <property type="entry name" value="NFYA_HAP2_1"/>
    <property type="match status" value="1"/>
</dbReference>
<sequence length="305" mass="33757">MPTLAKNDDRRLETGVWDISSSTPYVQPWWRGFGNNNMPSSGEQADGSISSGTFLSQGNGDGASKGNETNVAPQSGLDGTNGQKEQHPDNYSPMEIVGHSIMLTSYPYTDPQYRGGMSYGALGHPHLLGYHPGRMPLPLEMEEEPVFVNAKQYHGILRRRQIRAKAELEKKAVKFRKPYLHESRHQHAIRRARGSGGRFLNTKKLNNKEKNSTANERPKSDAIAPPQSGNSTGSASRDGTQGDGAYMVPNMHKELTLSTGNRNSYGLSLFHYKQLSRSEQGRGHFGQDNWCSMVEQSPQRASPSK</sequence>
<feature type="compositionally biased region" description="Polar residues" evidence="9">
    <location>
        <begin position="66"/>
        <end position="83"/>
    </location>
</feature>
<evidence type="ECO:0000256" key="8">
    <source>
        <dbReference type="RuleBase" id="RU367155"/>
    </source>
</evidence>
<evidence type="ECO:0000256" key="9">
    <source>
        <dbReference type="SAM" id="MobiDB-lite"/>
    </source>
</evidence>
<comment type="similarity">
    <text evidence="8">Belongs to the NFYA/HAP2 subunit family.</text>
</comment>
<evidence type="ECO:0000256" key="3">
    <source>
        <dbReference type="ARBA" id="ARBA00023125"/>
    </source>
</evidence>
<keyword evidence="6 8" id="KW-0539">Nucleus</keyword>
<dbReference type="SMART" id="SM00521">
    <property type="entry name" value="CBF"/>
    <property type="match status" value="1"/>
</dbReference>
<dbReference type="EMBL" id="JBFOLK010000005">
    <property type="protein sequence ID" value="KAL2511660.1"/>
    <property type="molecule type" value="Genomic_DNA"/>
</dbReference>
<dbReference type="PRINTS" id="PR00616">
    <property type="entry name" value="CCAATSUBUNTB"/>
</dbReference>
<comment type="subcellular location">
    <subcellularLocation>
        <location evidence="1 8">Nucleus</location>
    </subcellularLocation>
</comment>
<comment type="subunit">
    <text evidence="7">Heterotrimeric transcription factor composed of three components, NF-YA, NF-YB and NF-YC. NF-YB and NF-YC must interact and dimerize for NF-YA association and DNA binding.</text>
</comment>
<dbReference type="Proteomes" id="UP001604336">
    <property type="component" value="Unassembled WGS sequence"/>
</dbReference>
<keyword evidence="5 8" id="KW-0804">Transcription</keyword>
<dbReference type="GO" id="GO:0003677">
    <property type="term" value="F:DNA binding"/>
    <property type="evidence" value="ECO:0007669"/>
    <property type="project" value="UniProtKB-KW"/>
</dbReference>
<keyword evidence="4" id="KW-0010">Activator</keyword>
<evidence type="ECO:0000256" key="7">
    <source>
        <dbReference type="ARBA" id="ARBA00025911"/>
    </source>
</evidence>
<dbReference type="GO" id="GO:0005634">
    <property type="term" value="C:nucleus"/>
    <property type="evidence" value="ECO:0007669"/>
    <property type="project" value="UniProtKB-SubCell"/>
</dbReference>
<dbReference type="GO" id="GO:0003700">
    <property type="term" value="F:DNA-binding transcription factor activity"/>
    <property type="evidence" value="ECO:0007669"/>
    <property type="project" value="UniProtKB-UniRule"/>
</dbReference>